<evidence type="ECO:0000313" key="2">
    <source>
        <dbReference type="EMBL" id="CAL1395388.1"/>
    </source>
</evidence>
<feature type="region of interest" description="Disordered" evidence="1">
    <location>
        <begin position="1"/>
        <end position="44"/>
    </location>
</feature>
<sequence>MQAHNHRMRDDQPPPSPAMTRGRNRHHSQPPRLDHRCSSQHKLPLPSPLIVATEIAPLIRPSSSNQETV</sequence>
<dbReference type="AlphaFoldDB" id="A0AAV2FAX9"/>
<evidence type="ECO:0000256" key="1">
    <source>
        <dbReference type="SAM" id="MobiDB-lite"/>
    </source>
</evidence>
<keyword evidence="3" id="KW-1185">Reference proteome</keyword>
<organism evidence="2 3">
    <name type="scientific">Linum trigynum</name>
    <dbReference type="NCBI Taxonomy" id="586398"/>
    <lineage>
        <taxon>Eukaryota</taxon>
        <taxon>Viridiplantae</taxon>
        <taxon>Streptophyta</taxon>
        <taxon>Embryophyta</taxon>
        <taxon>Tracheophyta</taxon>
        <taxon>Spermatophyta</taxon>
        <taxon>Magnoliopsida</taxon>
        <taxon>eudicotyledons</taxon>
        <taxon>Gunneridae</taxon>
        <taxon>Pentapetalae</taxon>
        <taxon>rosids</taxon>
        <taxon>fabids</taxon>
        <taxon>Malpighiales</taxon>
        <taxon>Linaceae</taxon>
        <taxon>Linum</taxon>
    </lineage>
</organism>
<dbReference type="EMBL" id="OZ034819">
    <property type="protein sequence ID" value="CAL1395388.1"/>
    <property type="molecule type" value="Genomic_DNA"/>
</dbReference>
<reference evidence="2 3" key="1">
    <citation type="submission" date="2024-04" db="EMBL/GenBank/DDBJ databases">
        <authorList>
            <person name="Fracassetti M."/>
        </authorList>
    </citation>
    <scope>NUCLEOTIDE SEQUENCE [LARGE SCALE GENOMIC DNA]</scope>
</reference>
<dbReference type="Proteomes" id="UP001497516">
    <property type="component" value="Chromosome 6"/>
</dbReference>
<gene>
    <name evidence="2" type="ORF">LTRI10_LOCUS35824</name>
</gene>
<name>A0AAV2FAX9_9ROSI</name>
<accession>A0AAV2FAX9</accession>
<protein>
    <submittedName>
        <fullName evidence="2">Uncharacterized protein</fullName>
    </submittedName>
</protein>
<evidence type="ECO:0000313" key="3">
    <source>
        <dbReference type="Proteomes" id="UP001497516"/>
    </source>
</evidence>
<proteinExistence type="predicted"/>